<gene>
    <name evidence="1" type="ORF">IE81DRAFT_151472</name>
</gene>
<dbReference type="InParanoid" id="A0A316VWL9"/>
<proteinExistence type="predicted"/>
<sequence length="91" mass="9772">MSAGMGCEGGPCCLLIVGACDACSIEHVGNCWPKAPLRFDGRTRADPRVNQLMAHGRDDGLDPVPEFGVILTSIRNKMDVVRSISGVSEQW</sequence>
<reference evidence="1 2" key="1">
    <citation type="journal article" date="2018" name="Mol. Biol. Evol.">
        <title>Broad Genomic Sampling Reveals a Smut Pathogenic Ancestry of the Fungal Clade Ustilaginomycotina.</title>
        <authorList>
            <person name="Kijpornyongpan T."/>
            <person name="Mondo S.J."/>
            <person name="Barry K."/>
            <person name="Sandor L."/>
            <person name="Lee J."/>
            <person name="Lipzen A."/>
            <person name="Pangilinan J."/>
            <person name="LaButti K."/>
            <person name="Hainaut M."/>
            <person name="Henrissat B."/>
            <person name="Grigoriev I.V."/>
            <person name="Spatafora J.W."/>
            <person name="Aime M.C."/>
        </authorList>
    </citation>
    <scope>NUCLEOTIDE SEQUENCE [LARGE SCALE GENOMIC DNA]</scope>
    <source>
        <strain evidence="1 2">MCA 4658</strain>
    </source>
</reference>
<accession>A0A316VWL9</accession>
<evidence type="ECO:0000313" key="1">
    <source>
        <dbReference type="EMBL" id="PWN41860.1"/>
    </source>
</evidence>
<name>A0A316VWL9_9BASI</name>
<keyword evidence="2" id="KW-1185">Reference proteome</keyword>
<organism evidence="1 2">
    <name type="scientific">Ceraceosorus guamensis</name>
    <dbReference type="NCBI Taxonomy" id="1522189"/>
    <lineage>
        <taxon>Eukaryota</taxon>
        <taxon>Fungi</taxon>
        <taxon>Dikarya</taxon>
        <taxon>Basidiomycota</taxon>
        <taxon>Ustilaginomycotina</taxon>
        <taxon>Exobasidiomycetes</taxon>
        <taxon>Ceraceosorales</taxon>
        <taxon>Ceraceosoraceae</taxon>
        <taxon>Ceraceosorus</taxon>
    </lineage>
</organism>
<dbReference type="EMBL" id="KZ819386">
    <property type="protein sequence ID" value="PWN41860.1"/>
    <property type="molecule type" value="Genomic_DNA"/>
</dbReference>
<evidence type="ECO:0000313" key="2">
    <source>
        <dbReference type="Proteomes" id="UP000245783"/>
    </source>
</evidence>
<dbReference type="AlphaFoldDB" id="A0A316VWL9"/>
<dbReference type="Proteomes" id="UP000245783">
    <property type="component" value="Unassembled WGS sequence"/>
</dbReference>
<dbReference type="RefSeq" id="XP_025369020.1">
    <property type="nucleotide sequence ID" value="XM_025510444.1"/>
</dbReference>
<dbReference type="GeneID" id="37032314"/>
<protein>
    <submittedName>
        <fullName evidence="1">Uncharacterized protein</fullName>
    </submittedName>
</protein>